<gene>
    <name evidence="4" type="ORF">RS030_2356</name>
</gene>
<dbReference type="GO" id="GO:0016491">
    <property type="term" value="F:oxidoreductase activity"/>
    <property type="evidence" value="ECO:0007669"/>
    <property type="project" value="UniProtKB-KW"/>
</dbReference>
<dbReference type="SUPFAM" id="SSF51735">
    <property type="entry name" value="NAD(P)-binding Rossmann-fold domains"/>
    <property type="match status" value="1"/>
</dbReference>
<dbReference type="AlphaFoldDB" id="A0AAV9XVZ2"/>
<dbReference type="PRINTS" id="PR00080">
    <property type="entry name" value="SDRFAMILY"/>
</dbReference>
<dbReference type="Gene3D" id="3.40.50.720">
    <property type="entry name" value="NAD(P)-binding Rossmann-like Domain"/>
    <property type="match status" value="1"/>
</dbReference>
<keyword evidence="5" id="KW-1185">Reference proteome</keyword>
<reference evidence="4 5" key="1">
    <citation type="submission" date="2023-10" db="EMBL/GenBank/DDBJ databases">
        <title>Comparative genomics analysis reveals potential genetic determinants of host preference in Cryptosporidium xiaoi.</title>
        <authorList>
            <person name="Xiao L."/>
            <person name="Li J."/>
        </authorList>
    </citation>
    <scope>NUCLEOTIDE SEQUENCE [LARGE SCALE GENOMIC DNA]</scope>
    <source>
        <strain evidence="4 5">52996</strain>
    </source>
</reference>
<dbReference type="Proteomes" id="UP001311799">
    <property type="component" value="Unassembled WGS sequence"/>
</dbReference>
<evidence type="ECO:0000313" key="5">
    <source>
        <dbReference type="Proteomes" id="UP001311799"/>
    </source>
</evidence>
<sequence length="411" mass="46911">MLNLVAHLHKKTRCITFLIDIYLTLFFSLIWYLVINIIYSLGVIMSGSWIIGKIWPLNLIIVRTKKLLGLNLRKIEEKDLSGKVCIVTGGARGIGKRVATYFVNCGATVIIADYLEDEGRILAFKLNTKKKVSNGFARYMYIDLEDRESIKAFVKRFIYDYDRLDILINNAGIGTANNINIDSKRKKSNNNLNRDVINNINKIFKINYLGTFVLTESLIPILKNTKGSRIVNTSSPTHRFFGSNILKILECSQILDYDFAYGASKSALLLYTLKLRRNAMGLTPGRCSSTEMSLKDAEYFPWSTCVNPGSVNSKIFKNAFPYNLIWIFKWFLLDFKKGSETTIFASICPKEQATLYMTPYWLPGNGSWFIDKYADFLSIYVGPHFGVPYLNEDAALSAEFLFEWTRNIVES</sequence>
<evidence type="ECO:0000256" key="3">
    <source>
        <dbReference type="RuleBase" id="RU000363"/>
    </source>
</evidence>
<comment type="caution">
    <text evidence="4">The sequence shown here is derived from an EMBL/GenBank/DDBJ whole genome shotgun (WGS) entry which is preliminary data.</text>
</comment>
<evidence type="ECO:0000313" key="4">
    <source>
        <dbReference type="EMBL" id="KAK6588847.1"/>
    </source>
</evidence>
<dbReference type="PROSITE" id="PS00061">
    <property type="entry name" value="ADH_SHORT"/>
    <property type="match status" value="1"/>
</dbReference>
<comment type="similarity">
    <text evidence="1 3">Belongs to the short-chain dehydrogenases/reductases (SDR) family.</text>
</comment>
<keyword evidence="2" id="KW-0560">Oxidoreductase</keyword>
<accession>A0AAV9XVZ2</accession>
<dbReference type="PANTHER" id="PTHR24320:SF148">
    <property type="entry name" value="NAD(P)-BINDING ROSSMANN-FOLD SUPERFAMILY PROTEIN"/>
    <property type="match status" value="1"/>
</dbReference>
<dbReference type="InterPro" id="IPR036291">
    <property type="entry name" value="NAD(P)-bd_dom_sf"/>
</dbReference>
<dbReference type="Pfam" id="PF00106">
    <property type="entry name" value="adh_short"/>
    <property type="match status" value="1"/>
</dbReference>
<dbReference type="EMBL" id="JAWDEY010000022">
    <property type="protein sequence ID" value="KAK6588847.1"/>
    <property type="molecule type" value="Genomic_DNA"/>
</dbReference>
<organism evidence="4 5">
    <name type="scientific">Cryptosporidium xiaoi</name>
    <dbReference type="NCBI Taxonomy" id="659607"/>
    <lineage>
        <taxon>Eukaryota</taxon>
        <taxon>Sar</taxon>
        <taxon>Alveolata</taxon>
        <taxon>Apicomplexa</taxon>
        <taxon>Conoidasida</taxon>
        <taxon>Coccidia</taxon>
        <taxon>Eucoccidiorida</taxon>
        <taxon>Eimeriorina</taxon>
        <taxon>Cryptosporidiidae</taxon>
        <taxon>Cryptosporidium</taxon>
    </lineage>
</organism>
<proteinExistence type="inferred from homology"/>
<protein>
    <submittedName>
        <fullName evidence="4">Oxidoreductase</fullName>
    </submittedName>
</protein>
<evidence type="ECO:0000256" key="2">
    <source>
        <dbReference type="ARBA" id="ARBA00023002"/>
    </source>
</evidence>
<dbReference type="PRINTS" id="PR00081">
    <property type="entry name" value="GDHRDH"/>
</dbReference>
<evidence type="ECO:0000256" key="1">
    <source>
        <dbReference type="ARBA" id="ARBA00006484"/>
    </source>
</evidence>
<dbReference type="InterPro" id="IPR020904">
    <property type="entry name" value="Sc_DH/Rdtase_CS"/>
</dbReference>
<dbReference type="InterPro" id="IPR002347">
    <property type="entry name" value="SDR_fam"/>
</dbReference>
<dbReference type="PANTHER" id="PTHR24320">
    <property type="entry name" value="RETINOL DEHYDROGENASE"/>
    <property type="match status" value="1"/>
</dbReference>
<name>A0AAV9XVZ2_9CRYT</name>